<evidence type="ECO:0000313" key="3">
    <source>
        <dbReference type="Proteomes" id="UP001271890"/>
    </source>
</evidence>
<accession>A0ABU4SBE3</accession>
<evidence type="ECO:0000259" key="1">
    <source>
        <dbReference type="Pfam" id="PF13340"/>
    </source>
</evidence>
<sequence length="47" mass="5524">MDVWILIESYLSPMYSEHARRPHVEHRRVMDGIFGVLCSGAPWRDLP</sequence>
<evidence type="ECO:0000313" key="2">
    <source>
        <dbReference type="EMBL" id="MDX7988107.1"/>
    </source>
</evidence>
<organism evidence="2 3">
    <name type="scientific">Xenorhabdus santafensis</name>
    <dbReference type="NCBI Taxonomy" id="2582833"/>
    <lineage>
        <taxon>Bacteria</taxon>
        <taxon>Pseudomonadati</taxon>
        <taxon>Pseudomonadota</taxon>
        <taxon>Gammaproteobacteria</taxon>
        <taxon>Enterobacterales</taxon>
        <taxon>Morganellaceae</taxon>
        <taxon>Xenorhabdus</taxon>
    </lineage>
</organism>
<comment type="caution">
    <text evidence="2">The sequence shown here is derived from an EMBL/GenBank/DDBJ whole genome shotgun (WGS) entry which is preliminary data.</text>
</comment>
<dbReference type="InterPro" id="IPR025161">
    <property type="entry name" value="IS402-like_dom"/>
</dbReference>
<keyword evidence="3" id="KW-1185">Reference proteome</keyword>
<dbReference type="Pfam" id="PF13340">
    <property type="entry name" value="DUF4096"/>
    <property type="match status" value="1"/>
</dbReference>
<feature type="domain" description="Insertion element IS402-like" evidence="1">
    <location>
        <begin position="3"/>
        <end position="47"/>
    </location>
</feature>
<gene>
    <name evidence="2" type="ORF">FE392_12310</name>
</gene>
<reference evidence="3" key="1">
    <citation type="journal article" date="2024" name="Toxins">
        <title>Genome Sequence Analysis of Native Xenorhabdus Strains Isolated from Entomopathogenic Nematodes in Argentina.</title>
        <authorList>
            <person name="Palma L."/>
            <person name="Frizzo L."/>
            <person name="Kaiser S."/>
            <person name="Berry C."/>
            <person name="Caballero P."/>
            <person name="Bode H.B."/>
            <person name="Del Valle E.E."/>
        </authorList>
    </citation>
    <scope>NUCLEOTIDE SEQUENCE [LARGE SCALE GENOMIC DNA]</scope>
    <source>
        <strain evidence="3">12</strain>
    </source>
</reference>
<dbReference type="EMBL" id="VCDN01000046">
    <property type="protein sequence ID" value="MDX7988107.1"/>
    <property type="molecule type" value="Genomic_DNA"/>
</dbReference>
<dbReference type="Proteomes" id="UP001271890">
    <property type="component" value="Unassembled WGS sequence"/>
</dbReference>
<proteinExistence type="predicted"/>
<name>A0ABU4SBE3_9GAMM</name>
<protein>
    <submittedName>
        <fullName evidence="2">Transposase</fullName>
    </submittedName>
</protein>